<evidence type="ECO:0000313" key="3">
    <source>
        <dbReference type="Proteomes" id="UP001217417"/>
    </source>
</evidence>
<feature type="region of interest" description="Disordered" evidence="1">
    <location>
        <begin position="271"/>
        <end position="305"/>
    </location>
</feature>
<proteinExistence type="predicted"/>
<reference evidence="2" key="1">
    <citation type="submission" date="2023-03" db="EMBL/GenBank/DDBJ databases">
        <title>Near-Complete genome sequence of Lipomyces tetrasporous NRRL Y-64009, an oleaginous yeast capable of growing on lignocellulosic hydrolysates.</title>
        <authorList>
            <consortium name="Lawrence Berkeley National Laboratory"/>
            <person name="Jagtap S.S."/>
            <person name="Liu J.-J."/>
            <person name="Walukiewicz H.E."/>
            <person name="Pangilinan J."/>
            <person name="Lipzen A."/>
            <person name="Ahrendt S."/>
            <person name="Koriabine M."/>
            <person name="Cobaugh K."/>
            <person name="Salamov A."/>
            <person name="Yoshinaga Y."/>
            <person name="Ng V."/>
            <person name="Daum C."/>
            <person name="Grigoriev I.V."/>
            <person name="Slininger P.J."/>
            <person name="Dien B.S."/>
            <person name="Jin Y.-S."/>
            <person name="Rao C.V."/>
        </authorList>
    </citation>
    <scope>NUCLEOTIDE SEQUENCE</scope>
    <source>
        <strain evidence="2">NRRL Y-64009</strain>
    </source>
</reference>
<comment type="caution">
    <text evidence="2">The sequence shown here is derived from an EMBL/GenBank/DDBJ whole genome shotgun (WGS) entry which is preliminary data.</text>
</comment>
<dbReference type="GeneID" id="80886332"/>
<gene>
    <name evidence="2" type="ORF">POJ06DRAFT_52427</name>
</gene>
<organism evidence="2 3">
    <name type="scientific">Lipomyces tetrasporus</name>
    <dbReference type="NCBI Taxonomy" id="54092"/>
    <lineage>
        <taxon>Eukaryota</taxon>
        <taxon>Fungi</taxon>
        <taxon>Dikarya</taxon>
        <taxon>Ascomycota</taxon>
        <taxon>Saccharomycotina</taxon>
        <taxon>Lipomycetes</taxon>
        <taxon>Lipomycetales</taxon>
        <taxon>Lipomycetaceae</taxon>
        <taxon>Lipomyces</taxon>
    </lineage>
</organism>
<feature type="region of interest" description="Disordered" evidence="1">
    <location>
        <begin position="37"/>
        <end position="65"/>
    </location>
</feature>
<name>A0AAD7QZE9_9ASCO</name>
<sequence length="340" mass="36580">MQHRNGEDGMQDHVVVAIDGGLMEPAFIDDCLAVQRDSKQDSTDEYEYEYDFHSGSEGSDLAEDNVRGSVNDLIFDSTTSTEVDTVVVERTSSAHQDVEQLTSTPSPQDADSQDPTIMTGHDSDNSSSPHAESPNELVISRMAVDLDTSSAEVLEMSGEYTELPTPVDNSNLTAVPSQSFVIANDTIDLNLSPMTEDHGSPDPEIPACLPDDSGPVEGEGEAETPETMQDIDIKNDSESTRMSTQDSELPSNAHSMATISLAHSTIVEESTLATDDSIDRGVPAPLETSTEQPPNPSNSERMAHPASNTVELATQIDTPAAKSPLDFITAKETKVQYDFT</sequence>
<accession>A0AAD7QZE9</accession>
<feature type="region of interest" description="Disordered" evidence="1">
    <location>
        <begin position="91"/>
        <end position="134"/>
    </location>
</feature>
<evidence type="ECO:0000256" key="1">
    <source>
        <dbReference type="SAM" id="MobiDB-lite"/>
    </source>
</evidence>
<dbReference type="RefSeq" id="XP_056046067.1">
    <property type="nucleotide sequence ID" value="XM_056191166.1"/>
</dbReference>
<keyword evidence="3" id="KW-1185">Reference proteome</keyword>
<dbReference type="EMBL" id="JARPMG010000002">
    <property type="protein sequence ID" value="KAJ8102617.1"/>
    <property type="molecule type" value="Genomic_DNA"/>
</dbReference>
<feature type="compositionally biased region" description="Polar residues" evidence="1">
    <location>
        <begin position="99"/>
        <end position="116"/>
    </location>
</feature>
<feature type="compositionally biased region" description="Polar residues" evidence="1">
    <location>
        <begin position="287"/>
        <end position="305"/>
    </location>
</feature>
<feature type="region of interest" description="Disordered" evidence="1">
    <location>
        <begin position="208"/>
        <end position="251"/>
    </location>
</feature>
<dbReference type="AlphaFoldDB" id="A0AAD7QZE9"/>
<dbReference type="Proteomes" id="UP001217417">
    <property type="component" value="Unassembled WGS sequence"/>
</dbReference>
<protein>
    <submittedName>
        <fullName evidence="2">Uncharacterized protein</fullName>
    </submittedName>
</protein>
<feature type="compositionally biased region" description="Polar residues" evidence="1">
    <location>
        <begin position="240"/>
        <end position="251"/>
    </location>
</feature>
<evidence type="ECO:0000313" key="2">
    <source>
        <dbReference type="EMBL" id="KAJ8102617.1"/>
    </source>
</evidence>